<name>A0ACC0FTG9_9ERIC</name>
<dbReference type="Proteomes" id="UP001060215">
    <property type="component" value="Chromosome 13"/>
</dbReference>
<comment type="caution">
    <text evidence="1">The sequence shown here is derived from an EMBL/GenBank/DDBJ whole genome shotgun (WGS) entry which is preliminary data.</text>
</comment>
<sequence length="93" mass="10909">MCWWWWQSDSIRIGENGEVPPERCWIGGPGRRRELPPVDSFFRRFISEDDHRLYAVRCGEPEEIGKRIRIEQQHWGGNSFTVALGYAICSSIK</sequence>
<accession>A0ACC0FTG9</accession>
<keyword evidence="2" id="KW-1185">Reference proteome</keyword>
<proteinExistence type="predicted"/>
<dbReference type="EMBL" id="CM045770">
    <property type="protein sequence ID" value="KAI7991583.1"/>
    <property type="molecule type" value="Genomic_DNA"/>
</dbReference>
<evidence type="ECO:0000313" key="2">
    <source>
        <dbReference type="Proteomes" id="UP001060215"/>
    </source>
</evidence>
<gene>
    <name evidence="1" type="ORF">LOK49_LG12G01135</name>
</gene>
<protein>
    <submittedName>
        <fullName evidence="1">Uncharacterized protein</fullName>
    </submittedName>
</protein>
<organism evidence="1 2">
    <name type="scientific">Camellia lanceoleosa</name>
    <dbReference type="NCBI Taxonomy" id="1840588"/>
    <lineage>
        <taxon>Eukaryota</taxon>
        <taxon>Viridiplantae</taxon>
        <taxon>Streptophyta</taxon>
        <taxon>Embryophyta</taxon>
        <taxon>Tracheophyta</taxon>
        <taxon>Spermatophyta</taxon>
        <taxon>Magnoliopsida</taxon>
        <taxon>eudicotyledons</taxon>
        <taxon>Gunneridae</taxon>
        <taxon>Pentapetalae</taxon>
        <taxon>asterids</taxon>
        <taxon>Ericales</taxon>
        <taxon>Theaceae</taxon>
        <taxon>Camellia</taxon>
    </lineage>
</organism>
<evidence type="ECO:0000313" key="1">
    <source>
        <dbReference type="EMBL" id="KAI7991583.1"/>
    </source>
</evidence>
<reference evidence="1 2" key="1">
    <citation type="journal article" date="2022" name="Plant J.">
        <title>Chromosome-level genome of Camellia lanceoleosa provides a valuable resource for understanding genome evolution and self-incompatibility.</title>
        <authorList>
            <person name="Gong W."/>
            <person name="Xiao S."/>
            <person name="Wang L."/>
            <person name="Liao Z."/>
            <person name="Chang Y."/>
            <person name="Mo W."/>
            <person name="Hu G."/>
            <person name="Li W."/>
            <person name="Zhao G."/>
            <person name="Zhu H."/>
            <person name="Hu X."/>
            <person name="Ji K."/>
            <person name="Xiang X."/>
            <person name="Song Q."/>
            <person name="Yuan D."/>
            <person name="Jin S."/>
            <person name="Zhang L."/>
        </authorList>
    </citation>
    <scope>NUCLEOTIDE SEQUENCE [LARGE SCALE GENOMIC DNA]</scope>
    <source>
        <strain evidence="1">SQ_2022a</strain>
    </source>
</reference>